<reference evidence="1" key="1">
    <citation type="submission" date="2021-02" db="EMBL/GenBank/DDBJ databases">
        <title>Strain Y2R2, a novel species of the genus Halomonas.</title>
        <authorList>
            <person name="Huang H."/>
        </authorList>
    </citation>
    <scope>NUCLEOTIDE SEQUENCE</scope>
    <source>
        <strain evidence="1">Y2R2</strain>
    </source>
</reference>
<sequence>MLVTYLGPVVPGLTDPYVLSLGVRDIPLSCYLVEVSDEAGVEGKIQESDVLVVDEARALQHGDLALMDIEGQLRLFHCHRIGGSFRMIPAGGGQGVFAKQNDCRGVVIGHHRSTRITPSITNTVS</sequence>
<dbReference type="Proteomes" id="UP000324285">
    <property type="component" value="Chromosome"/>
</dbReference>
<dbReference type="EMBL" id="CP038437">
    <property type="protein sequence ID" value="QEM80196.1"/>
    <property type="molecule type" value="Genomic_DNA"/>
</dbReference>
<keyword evidence="2" id="KW-1185">Reference proteome</keyword>
<accession>A0A5C1N9X0</accession>
<organism evidence="1 2">
    <name type="scientific">Halomonas binhaiensis</name>
    <dbReference type="NCBI Taxonomy" id="2562282"/>
    <lineage>
        <taxon>Bacteria</taxon>
        <taxon>Pseudomonadati</taxon>
        <taxon>Pseudomonadota</taxon>
        <taxon>Gammaproteobacteria</taxon>
        <taxon>Oceanospirillales</taxon>
        <taxon>Halomonadaceae</taxon>
        <taxon>Halomonas</taxon>
    </lineage>
</organism>
<dbReference type="AlphaFoldDB" id="A0A5C1N9X0"/>
<evidence type="ECO:0000313" key="2">
    <source>
        <dbReference type="Proteomes" id="UP000324285"/>
    </source>
</evidence>
<proteinExistence type="predicted"/>
<name>A0A5C1N9X0_9GAMM</name>
<dbReference type="OrthoDB" id="6168027at2"/>
<dbReference type="InterPro" id="IPR036286">
    <property type="entry name" value="LexA/Signal_pep-like_sf"/>
</dbReference>
<dbReference type="SUPFAM" id="SSF51306">
    <property type="entry name" value="LexA/Signal peptidase"/>
    <property type="match status" value="1"/>
</dbReference>
<dbReference type="KEGG" id="hbh:E4T21_00470"/>
<gene>
    <name evidence="1" type="ORF">E4T21_00470</name>
</gene>
<protein>
    <recommendedName>
        <fullName evidence="3">Peptidase S24/S26A/S26B/S26C domain-containing protein</fullName>
    </recommendedName>
</protein>
<evidence type="ECO:0008006" key="3">
    <source>
        <dbReference type="Google" id="ProtNLM"/>
    </source>
</evidence>
<evidence type="ECO:0000313" key="1">
    <source>
        <dbReference type="EMBL" id="QEM80196.1"/>
    </source>
</evidence>
<dbReference type="RefSeq" id="WP_149282531.1">
    <property type="nucleotide sequence ID" value="NZ_CP038437.2"/>
</dbReference>